<proteinExistence type="inferred from homology"/>
<gene>
    <name evidence="11" type="primary">CD164</name>
</gene>
<dbReference type="GO" id="GO:0031410">
    <property type="term" value="C:cytoplasmic vesicle"/>
    <property type="evidence" value="ECO:0007669"/>
    <property type="project" value="TreeGrafter"/>
</dbReference>
<dbReference type="PANTHER" id="PTHR11337">
    <property type="entry name" value="MUCIN/PORIMIN"/>
    <property type="match status" value="1"/>
</dbReference>
<evidence type="ECO:0000256" key="2">
    <source>
        <dbReference type="ARBA" id="ARBA00005341"/>
    </source>
</evidence>
<dbReference type="GO" id="GO:0016020">
    <property type="term" value="C:membrane"/>
    <property type="evidence" value="ECO:0007669"/>
    <property type="project" value="UniProtKB-SubCell"/>
</dbReference>
<dbReference type="AlphaFoldDB" id="A0A6P7XX60"/>
<dbReference type="Pfam" id="PF05283">
    <property type="entry name" value="MGC-24"/>
    <property type="match status" value="1"/>
</dbReference>
<evidence type="ECO:0000313" key="10">
    <source>
        <dbReference type="Proteomes" id="UP000515156"/>
    </source>
</evidence>
<keyword evidence="5 8" id="KW-1133">Transmembrane helix</keyword>
<accession>A0A6P7XX60</accession>
<evidence type="ECO:0000256" key="5">
    <source>
        <dbReference type="ARBA" id="ARBA00022989"/>
    </source>
</evidence>
<evidence type="ECO:0000256" key="4">
    <source>
        <dbReference type="ARBA" id="ARBA00022729"/>
    </source>
</evidence>
<evidence type="ECO:0000256" key="1">
    <source>
        <dbReference type="ARBA" id="ARBA00004479"/>
    </source>
</evidence>
<dbReference type="OrthoDB" id="6160056at2759"/>
<feature type="chain" id="PRO_5027848570" evidence="9">
    <location>
        <begin position="23"/>
        <end position="185"/>
    </location>
</feature>
<evidence type="ECO:0000256" key="6">
    <source>
        <dbReference type="ARBA" id="ARBA00023136"/>
    </source>
</evidence>
<sequence>MRREEALLLLPLISLLLPVASGDCGNFMSCEQCLNVTGSHLTCLWESCNGSLSCVNESNVGISCTAMNDSAMCTGNETTSVTPSAISNVTTISPATTTGSNTTNSSTTAIAPTASTTPNVTSITPAGNVTSSTITLTTVPPTHAPKSTFDAASFIGGIVLVLGVQAVIFFVYKFCKSKDRNYHTL</sequence>
<keyword evidence="10" id="KW-1185">Reference proteome</keyword>
<dbReference type="PRINTS" id="PR01701">
    <property type="entry name" value="CD164ANTIGEN"/>
</dbReference>
<dbReference type="KEGG" id="muo:115467319"/>
<feature type="signal peptide" evidence="9">
    <location>
        <begin position="1"/>
        <end position="22"/>
    </location>
</feature>
<evidence type="ECO:0000256" key="9">
    <source>
        <dbReference type="SAM" id="SignalP"/>
    </source>
</evidence>
<evidence type="ECO:0000256" key="8">
    <source>
        <dbReference type="SAM" id="Phobius"/>
    </source>
</evidence>
<keyword evidence="7" id="KW-0325">Glycoprotein</keyword>
<feature type="transmembrane region" description="Helical" evidence="8">
    <location>
        <begin position="151"/>
        <end position="172"/>
    </location>
</feature>
<protein>
    <submittedName>
        <fullName evidence="11">Sialomucin core protein 24</fullName>
    </submittedName>
</protein>
<evidence type="ECO:0000313" key="11">
    <source>
        <dbReference type="RefSeq" id="XP_030055049.1"/>
    </source>
</evidence>
<keyword evidence="3 8" id="KW-0812">Transmembrane</keyword>
<dbReference type="InParanoid" id="A0A6P7XX60"/>
<keyword evidence="6 8" id="KW-0472">Membrane</keyword>
<dbReference type="InterPro" id="IPR007947">
    <property type="entry name" value="CD164_MGC24"/>
</dbReference>
<keyword evidence="4 9" id="KW-0732">Signal</keyword>
<comment type="subcellular location">
    <subcellularLocation>
        <location evidence="1">Membrane</location>
        <topology evidence="1">Single-pass type I membrane protein</topology>
    </subcellularLocation>
</comment>
<reference evidence="11" key="1">
    <citation type="submission" date="2025-08" db="UniProtKB">
        <authorList>
            <consortium name="RefSeq"/>
        </authorList>
    </citation>
    <scope>IDENTIFICATION</scope>
</reference>
<evidence type="ECO:0000256" key="7">
    <source>
        <dbReference type="ARBA" id="ARBA00023180"/>
    </source>
</evidence>
<dbReference type="Proteomes" id="UP000515156">
    <property type="component" value="Chromosome 3"/>
</dbReference>
<evidence type="ECO:0000256" key="3">
    <source>
        <dbReference type="ARBA" id="ARBA00022692"/>
    </source>
</evidence>
<dbReference type="CTD" id="8763"/>
<dbReference type="GeneID" id="115467319"/>
<dbReference type="FunCoup" id="A0A6P7XX60">
    <property type="interactions" value="916"/>
</dbReference>
<name>A0A6P7XX60_9AMPH</name>
<dbReference type="PANTHER" id="PTHR11337:SF8">
    <property type="entry name" value="VISGUN, ISOFORM E"/>
    <property type="match status" value="1"/>
</dbReference>
<comment type="similarity">
    <text evidence="2">Belongs to the CD164 family.</text>
</comment>
<organism evidence="10 11">
    <name type="scientific">Microcaecilia unicolor</name>
    <dbReference type="NCBI Taxonomy" id="1415580"/>
    <lineage>
        <taxon>Eukaryota</taxon>
        <taxon>Metazoa</taxon>
        <taxon>Chordata</taxon>
        <taxon>Craniata</taxon>
        <taxon>Vertebrata</taxon>
        <taxon>Euteleostomi</taxon>
        <taxon>Amphibia</taxon>
        <taxon>Gymnophiona</taxon>
        <taxon>Siphonopidae</taxon>
        <taxon>Microcaecilia</taxon>
    </lineage>
</organism>
<dbReference type="RefSeq" id="XP_030055049.1">
    <property type="nucleotide sequence ID" value="XM_030199189.1"/>
</dbReference>